<feature type="transmembrane region" description="Helical" evidence="1">
    <location>
        <begin position="35"/>
        <end position="57"/>
    </location>
</feature>
<evidence type="ECO:0000313" key="3">
    <source>
        <dbReference type="Proteomes" id="UP000001861"/>
    </source>
</evidence>
<gene>
    <name evidence="2" type="ORF">CC1G_07753</name>
</gene>
<dbReference type="OMA" id="FIYEYPI"/>
<dbReference type="RefSeq" id="XP_001835210.1">
    <property type="nucleotide sequence ID" value="XM_001835158.1"/>
</dbReference>
<feature type="transmembrane region" description="Helical" evidence="1">
    <location>
        <begin position="12"/>
        <end position="28"/>
    </location>
</feature>
<proteinExistence type="predicted"/>
<dbReference type="OrthoDB" id="3041984at2759"/>
<comment type="caution">
    <text evidence="2">The sequence shown here is derived from an EMBL/GenBank/DDBJ whole genome shotgun (WGS) entry which is preliminary data.</text>
</comment>
<keyword evidence="3" id="KW-1185">Reference proteome</keyword>
<feature type="transmembrane region" description="Helical" evidence="1">
    <location>
        <begin position="69"/>
        <end position="89"/>
    </location>
</feature>
<reference evidence="2 3" key="1">
    <citation type="journal article" date="2010" name="Proc. Natl. Acad. Sci. U.S.A.">
        <title>Insights into evolution of multicellular fungi from the assembled chromosomes of the mushroom Coprinopsis cinerea (Coprinus cinereus).</title>
        <authorList>
            <person name="Stajich J.E."/>
            <person name="Wilke S.K."/>
            <person name="Ahren D."/>
            <person name="Au C.H."/>
            <person name="Birren B.W."/>
            <person name="Borodovsky M."/>
            <person name="Burns C."/>
            <person name="Canback B."/>
            <person name="Casselton L.A."/>
            <person name="Cheng C.K."/>
            <person name="Deng J."/>
            <person name="Dietrich F.S."/>
            <person name="Fargo D.C."/>
            <person name="Farman M.L."/>
            <person name="Gathman A.C."/>
            <person name="Goldberg J."/>
            <person name="Guigo R."/>
            <person name="Hoegger P.J."/>
            <person name="Hooker J.B."/>
            <person name="Huggins A."/>
            <person name="James T.Y."/>
            <person name="Kamada T."/>
            <person name="Kilaru S."/>
            <person name="Kodira C."/>
            <person name="Kues U."/>
            <person name="Kupfer D."/>
            <person name="Kwan H.S."/>
            <person name="Lomsadze A."/>
            <person name="Li W."/>
            <person name="Lilly W.W."/>
            <person name="Ma L.J."/>
            <person name="Mackey A.J."/>
            <person name="Manning G."/>
            <person name="Martin F."/>
            <person name="Muraguchi H."/>
            <person name="Natvig D.O."/>
            <person name="Palmerini H."/>
            <person name="Ramesh M.A."/>
            <person name="Rehmeyer C.J."/>
            <person name="Roe B.A."/>
            <person name="Shenoy N."/>
            <person name="Stanke M."/>
            <person name="Ter-Hovhannisyan V."/>
            <person name="Tunlid A."/>
            <person name="Velagapudi R."/>
            <person name="Vision T.J."/>
            <person name="Zeng Q."/>
            <person name="Zolan M.E."/>
            <person name="Pukkila P.J."/>
        </authorList>
    </citation>
    <scope>NUCLEOTIDE SEQUENCE [LARGE SCALE GENOMIC DNA]</scope>
    <source>
        <strain evidence="3">Okayama-7 / 130 / ATCC MYA-4618 / FGSC 9003</strain>
    </source>
</reference>
<dbReference type="VEuPathDB" id="FungiDB:CC1G_07753"/>
<sequence>MLLAIPFISNYSFWTQLWILTSLFILSYTHRTPRLVIATVTSAYLAWQIVVPLVRWFTIAFKAVAWFGFYLHFFWIAVTMACNAVFWVLEEALPRMLREMEAAAQN</sequence>
<dbReference type="GeneID" id="6011738"/>
<keyword evidence="1" id="KW-0472">Membrane</keyword>
<dbReference type="Proteomes" id="UP000001861">
    <property type="component" value="Unassembled WGS sequence"/>
</dbReference>
<dbReference type="EMBL" id="AACS02000012">
    <property type="protein sequence ID" value="EAU86557.1"/>
    <property type="molecule type" value="Genomic_DNA"/>
</dbReference>
<accession>A8NNW2</accession>
<name>A8NNW2_COPC7</name>
<keyword evidence="1" id="KW-1133">Transmembrane helix</keyword>
<evidence type="ECO:0000256" key="1">
    <source>
        <dbReference type="SAM" id="Phobius"/>
    </source>
</evidence>
<dbReference type="KEGG" id="cci:CC1G_07753"/>
<dbReference type="InParanoid" id="A8NNW2"/>
<dbReference type="AlphaFoldDB" id="A8NNW2"/>
<protein>
    <submittedName>
        <fullName evidence="2">Uncharacterized protein</fullName>
    </submittedName>
</protein>
<keyword evidence="1" id="KW-0812">Transmembrane</keyword>
<organism evidence="2 3">
    <name type="scientific">Coprinopsis cinerea (strain Okayama-7 / 130 / ATCC MYA-4618 / FGSC 9003)</name>
    <name type="common">Inky cap fungus</name>
    <name type="synonym">Hormographiella aspergillata</name>
    <dbReference type="NCBI Taxonomy" id="240176"/>
    <lineage>
        <taxon>Eukaryota</taxon>
        <taxon>Fungi</taxon>
        <taxon>Dikarya</taxon>
        <taxon>Basidiomycota</taxon>
        <taxon>Agaricomycotina</taxon>
        <taxon>Agaricomycetes</taxon>
        <taxon>Agaricomycetidae</taxon>
        <taxon>Agaricales</taxon>
        <taxon>Agaricineae</taxon>
        <taxon>Psathyrellaceae</taxon>
        <taxon>Coprinopsis</taxon>
    </lineage>
</organism>
<evidence type="ECO:0000313" key="2">
    <source>
        <dbReference type="EMBL" id="EAU86557.1"/>
    </source>
</evidence>